<reference evidence="1 2" key="1">
    <citation type="submission" date="2016-06" db="EMBL/GenBank/DDBJ databases">
        <authorList>
            <person name="Kjaerup R.B."/>
            <person name="Dalgaard T.S."/>
            <person name="Juul-Madsen H.R."/>
        </authorList>
    </citation>
    <scope>NUCLEOTIDE SEQUENCE [LARGE SCALE GENOMIC DNA]</scope>
    <source>
        <strain evidence="1 2">E152</strain>
    </source>
</reference>
<comment type="caution">
    <text evidence="1">The sequence shown here is derived from an EMBL/GenBank/DDBJ whole genome shotgun (WGS) entry which is preliminary data.</text>
</comment>
<organism evidence="1 2">
    <name type="scientific">Mycobacterium mantenii</name>
    <dbReference type="NCBI Taxonomy" id="560555"/>
    <lineage>
        <taxon>Bacteria</taxon>
        <taxon>Bacillati</taxon>
        <taxon>Actinomycetota</taxon>
        <taxon>Actinomycetes</taxon>
        <taxon>Mycobacteriales</taxon>
        <taxon>Mycobacteriaceae</taxon>
        <taxon>Mycobacterium</taxon>
        <taxon>Mycobacterium avium complex (MAC)</taxon>
    </lineage>
</organism>
<dbReference type="RefSeq" id="WP_067910102.1">
    <property type="nucleotide sequence ID" value="NZ_LZJP01000105.1"/>
</dbReference>
<sequence length="94" mass="10410">MTVIAVIAALATATCVGYFLGRRAASTPPSWRKRTSRIALGRQAINLLALITARRIQQRFQAERLLSDLAGRYGLRITAPLQLRRGGVVRSRSY</sequence>
<gene>
    <name evidence="1" type="ORF">A5683_23095</name>
</gene>
<proteinExistence type="predicted"/>
<dbReference type="EMBL" id="LZJU01000092">
    <property type="protein sequence ID" value="OBH75086.1"/>
    <property type="molecule type" value="Genomic_DNA"/>
</dbReference>
<dbReference type="AlphaFoldDB" id="A0A1A2TF79"/>
<accession>A0A1A2TF79</accession>
<evidence type="ECO:0000313" key="1">
    <source>
        <dbReference type="EMBL" id="OBH75086.1"/>
    </source>
</evidence>
<protein>
    <submittedName>
        <fullName evidence="1">Uncharacterized protein</fullName>
    </submittedName>
</protein>
<name>A0A1A2TF79_MYCNT</name>
<dbReference type="OrthoDB" id="4641308at2"/>
<dbReference type="Proteomes" id="UP000092389">
    <property type="component" value="Unassembled WGS sequence"/>
</dbReference>
<evidence type="ECO:0000313" key="2">
    <source>
        <dbReference type="Proteomes" id="UP000092389"/>
    </source>
</evidence>